<dbReference type="GO" id="GO:0005737">
    <property type="term" value="C:cytoplasm"/>
    <property type="evidence" value="ECO:0007669"/>
    <property type="project" value="TreeGrafter"/>
</dbReference>
<protein>
    <recommendedName>
        <fullName evidence="7">Photolyase/cryptochrome alpha/beta domain-containing protein</fullName>
    </recommendedName>
</protein>
<dbReference type="PANTHER" id="PTHR11455:SF9">
    <property type="entry name" value="CRYPTOCHROME CIRCADIAN CLOCK 5 ISOFORM X1"/>
    <property type="match status" value="1"/>
</dbReference>
<reference evidence="8 9" key="1">
    <citation type="submission" date="2023-10" db="EMBL/GenBank/DDBJ databases">
        <authorList>
            <person name="Maclean D."/>
            <person name="Macfadyen A."/>
        </authorList>
    </citation>
    <scope>NUCLEOTIDE SEQUENCE [LARGE SCALE GENOMIC DNA]</scope>
</reference>
<proteinExistence type="inferred from homology"/>
<dbReference type="PROSITE" id="PS51645">
    <property type="entry name" value="PHR_CRY_ALPHA_BETA"/>
    <property type="match status" value="1"/>
</dbReference>
<keyword evidence="2 4" id="KW-0285">Flavoprotein</keyword>
<comment type="similarity">
    <text evidence="1">Belongs to the DNA photolyase class-1 family.</text>
</comment>
<keyword evidence="3 4" id="KW-0274">FAD</keyword>
<feature type="site" description="Electron transfer via tryptophanyl radical" evidence="5">
    <location>
        <position position="401"/>
    </location>
</feature>
<dbReference type="GO" id="GO:0032922">
    <property type="term" value="P:circadian regulation of gene expression"/>
    <property type="evidence" value="ECO:0007669"/>
    <property type="project" value="TreeGrafter"/>
</dbReference>
<dbReference type="InterPro" id="IPR014729">
    <property type="entry name" value="Rossmann-like_a/b/a_fold"/>
</dbReference>
<feature type="region of interest" description="Disordered" evidence="6">
    <location>
        <begin position="166"/>
        <end position="192"/>
    </location>
</feature>
<gene>
    <name evidence="8" type="ORF">CVIRNUC_005031</name>
</gene>
<feature type="site" description="Electron transfer via tryptophanyl radical" evidence="5">
    <location>
        <position position="324"/>
    </location>
</feature>
<dbReference type="InterPro" id="IPR005101">
    <property type="entry name" value="Cryptochr/Photolyase_FAD-bd"/>
</dbReference>
<dbReference type="Gene3D" id="1.25.40.80">
    <property type="match status" value="1"/>
</dbReference>
<evidence type="ECO:0000256" key="4">
    <source>
        <dbReference type="PIRSR" id="PIRSR602081-1"/>
    </source>
</evidence>
<dbReference type="Pfam" id="PF00875">
    <property type="entry name" value="DNA_photolyase"/>
    <property type="match status" value="1"/>
</dbReference>
<dbReference type="InterPro" id="IPR036134">
    <property type="entry name" value="Crypto/Photolyase_FAD-like_sf"/>
</dbReference>
<dbReference type="Pfam" id="PF03441">
    <property type="entry name" value="FAD_binding_7"/>
    <property type="match status" value="1"/>
</dbReference>
<dbReference type="GO" id="GO:0003677">
    <property type="term" value="F:DNA binding"/>
    <property type="evidence" value="ECO:0007669"/>
    <property type="project" value="TreeGrafter"/>
</dbReference>
<dbReference type="Proteomes" id="UP001314263">
    <property type="component" value="Unassembled WGS sequence"/>
</dbReference>
<dbReference type="SUPFAM" id="SSF48173">
    <property type="entry name" value="Cryptochrome/photolyase FAD-binding domain"/>
    <property type="match status" value="1"/>
</dbReference>
<feature type="binding site" evidence="4">
    <location>
        <begin position="293"/>
        <end position="300"/>
    </location>
    <ligand>
        <name>FAD</name>
        <dbReference type="ChEBI" id="CHEBI:57692"/>
    </ligand>
</feature>
<sequence length="527" mass="59590">MSPAPAPPTSLFWFRKGLRLHDNPSLWAAIKDAHACYPVFVLDPWFLKPERVGVNRINFLLQSLADLRSSLKARGSNLLVLRGEPQEVLPRVWKEWQVTRLCFEVDTEEYAKERDAKIRAAAEEDGIEVISCVSHTLYNTEDICAKNGGRPPLSYKVFEKAMSAAGPPAAPAPDLPDKLPGHDPTRKWAADKDTNVPSLKELGYDEVPQTPFKGGESEALARLAEQLSDKAWVAAFEKPKGDPAAFDPKPATTILSPYLKFGCISARLFYESLQQVYKEKKQHTKPPVSLLGQLLWREFYYAAAAHTPNYHQKEGNPICKQIDWDDNAEFFKAWEECRTGFPWIDAIMAQLHQWGWMHHLARHCVACFLTRGDLYVSWEKGRDVFDRLLIDGDAAINSGNWMWLSASAFFYQYFRVYSPVTYGKKYDKNGDFVRHFLPVLKDMPAQYIWEPWKAPMKVQEQANCIIGKDYPAPIVDHAAVSKQCIARMKAAYDAEKAGQNPSASPAKRKKGAAEEDTPRKKKAAAAK</sequence>
<feature type="domain" description="Photolyase/cryptochrome alpha/beta" evidence="7">
    <location>
        <begin position="8"/>
        <end position="137"/>
    </location>
</feature>
<dbReference type="GO" id="GO:0005634">
    <property type="term" value="C:nucleus"/>
    <property type="evidence" value="ECO:0007669"/>
    <property type="project" value="TreeGrafter"/>
</dbReference>
<evidence type="ECO:0000256" key="1">
    <source>
        <dbReference type="ARBA" id="ARBA00005862"/>
    </source>
</evidence>
<evidence type="ECO:0000256" key="6">
    <source>
        <dbReference type="SAM" id="MobiDB-lite"/>
    </source>
</evidence>
<evidence type="ECO:0000313" key="9">
    <source>
        <dbReference type="Proteomes" id="UP001314263"/>
    </source>
</evidence>
<evidence type="ECO:0000256" key="3">
    <source>
        <dbReference type="ARBA" id="ARBA00022827"/>
    </source>
</evidence>
<dbReference type="GO" id="GO:0043153">
    <property type="term" value="P:entrainment of circadian clock by photoperiod"/>
    <property type="evidence" value="ECO:0007669"/>
    <property type="project" value="TreeGrafter"/>
</dbReference>
<dbReference type="GO" id="GO:0071949">
    <property type="term" value="F:FAD binding"/>
    <property type="evidence" value="ECO:0007669"/>
    <property type="project" value="TreeGrafter"/>
</dbReference>
<dbReference type="Gene3D" id="3.40.50.620">
    <property type="entry name" value="HUPs"/>
    <property type="match status" value="1"/>
</dbReference>
<comment type="cofactor">
    <cofactor evidence="4">
        <name>FAD</name>
        <dbReference type="ChEBI" id="CHEBI:57692"/>
    </cofactor>
    <text evidence="4">Binds 1 FAD per subunit.</text>
</comment>
<dbReference type="SUPFAM" id="SSF52425">
    <property type="entry name" value="Cryptochrome/photolyase, N-terminal domain"/>
    <property type="match status" value="1"/>
</dbReference>
<feature type="region of interest" description="Disordered" evidence="6">
    <location>
        <begin position="496"/>
        <end position="527"/>
    </location>
</feature>
<keyword evidence="9" id="KW-1185">Reference proteome</keyword>
<dbReference type="AlphaFoldDB" id="A0AAV1I412"/>
<name>A0AAV1I412_9CHLO</name>
<organism evidence="8 9">
    <name type="scientific">Coccomyxa viridis</name>
    <dbReference type="NCBI Taxonomy" id="1274662"/>
    <lineage>
        <taxon>Eukaryota</taxon>
        <taxon>Viridiplantae</taxon>
        <taxon>Chlorophyta</taxon>
        <taxon>core chlorophytes</taxon>
        <taxon>Trebouxiophyceae</taxon>
        <taxon>Trebouxiophyceae incertae sedis</taxon>
        <taxon>Coccomyxaceae</taxon>
        <taxon>Coccomyxa</taxon>
    </lineage>
</organism>
<dbReference type="InterPro" id="IPR036155">
    <property type="entry name" value="Crypto/Photolyase_N_sf"/>
</dbReference>
<feature type="site" description="Electron transfer via tryptophanyl radical" evidence="5">
    <location>
        <position position="378"/>
    </location>
</feature>
<feature type="binding site" evidence="4">
    <location>
        <begin position="391"/>
        <end position="393"/>
    </location>
    <ligand>
        <name>FAD</name>
        <dbReference type="ChEBI" id="CHEBI:57692"/>
    </ligand>
</feature>
<dbReference type="GO" id="GO:0003904">
    <property type="term" value="F:deoxyribodipyrimidine photo-lyase activity"/>
    <property type="evidence" value="ECO:0007669"/>
    <property type="project" value="TreeGrafter"/>
</dbReference>
<evidence type="ECO:0000256" key="5">
    <source>
        <dbReference type="PIRSR" id="PIRSR602081-2"/>
    </source>
</evidence>
<comment type="caution">
    <text evidence="8">The sequence shown here is derived from an EMBL/GenBank/DDBJ whole genome shotgun (WGS) entry which is preliminary data.</text>
</comment>
<feature type="binding site" evidence="4">
    <location>
        <begin position="252"/>
        <end position="256"/>
    </location>
    <ligand>
        <name>FAD</name>
        <dbReference type="ChEBI" id="CHEBI:57692"/>
    </ligand>
</feature>
<evidence type="ECO:0000259" key="7">
    <source>
        <dbReference type="PROSITE" id="PS51645"/>
    </source>
</evidence>
<evidence type="ECO:0000256" key="2">
    <source>
        <dbReference type="ARBA" id="ARBA00022630"/>
    </source>
</evidence>
<feature type="compositionally biased region" description="Basic and acidic residues" evidence="6">
    <location>
        <begin position="175"/>
        <end position="192"/>
    </location>
</feature>
<dbReference type="InterPro" id="IPR002081">
    <property type="entry name" value="Cryptochrome/DNA_photolyase_1"/>
</dbReference>
<dbReference type="PANTHER" id="PTHR11455">
    <property type="entry name" value="CRYPTOCHROME"/>
    <property type="match status" value="1"/>
</dbReference>
<dbReference type="EMBL" id="CAUYUE010000006">
    <property type="protein sequence ID" value="CAK0780375.1"/>
    <property type="molecule type" value="Genomic_DNA"/>
</dbReference>
<dbReference type="InterPro" id="IPR006050">
    <property type="entry name" value="DNA_photolyase_N"/>
</dbReference>
<dbReference type="Gene3D" id="1.10.579.10">
    <property type="entry name" value="DNA Cyclobutane Dipyrimidine Photolyase, subunit A, domain 3"/>
    <property type="match status" value="1"/>
</dbReference>
<evidence type="ECO:0000313" key="8">
    <source>
        <dbReference type="EMBL" id="CAK0780375.1"/>
    </source>
</evidence>
<accession>A0AAV1I412</accession>